<dbReference type="InterPro" id="IPR004401">
    <property type="entry name" value="YbaB/EbfC"/>
</dbReference>
<dbReference type="PANTHER" id="PTHR33449">
    <property type="entry name" value="NUCLEOID-ASSOCIATED PROTEIN YBAB"/>
    <property type="match status" value="1"/>
</dbReference>
<dbReference type="GO" id="GO:0043590">
    <property type="term" value="C:bacterial nucleoid"/>
    <property type="evidence" value="ECO:0007669"/>
    <property type="project" value="UniProtKB-UniRule"/>
</dbReference>
<dbReference type="EMBL" id="BEHT01000001">
    <property type="protein sequence ID" value="GBC97625.1"/>
    <property type="molecule type" value="Genomic_DNA"/>
</dbReference>
<keyword evidence="2" id="KW-0963">Cytoplasm</keyword>
<dbReference type="InterPro" id="IPR036894">
    <property type="entry name" value="YbaB-like_sf"/>
</dbReference>
<gene>
    <name evidence="3" type="ORF">HRbin17_00113</name>
</gene>
<dbReference type="GO" id="GO:0003677">
    <property type="term" value="F:DNA binding"/>
    <property type="evidence" value="ECO:0007669"/>
    <property type="project" value="UniProtKB-UniRule"/>
</dbReference>
<dbReference type="Proteomes" id="UP000236173">
    <property type="component" value="Unassembled WGS sequence"/>
</dbReference>
<dbReference type="PANTHER" id="PTHR33449:SF1">
    <property type="entry name" value="NUCLEOID-ASSOCIATED PROTEIN YBAB"/>
    <property type="match status" value="1"/>
</dbReference>
<comment type="subcellular location">
    <subcellularLocation>
        <location evidence="2">Cytoplasm</location>
        <location evidence="2">Nucleoid</location>
    </subcellularLocation>
</comment>
<name>A0A2H5X8W9_9BACT</name>
<proteinExistence type="inferred from homology"/>
<dbReference type="PIRSF" id="PIRSF004555">
    <property type="entry name" value="UCP004555"/>
    <property type="match status" value="1"/>
</dbReference>
<dbReference type="GO" id="GO:0005829">
    <property type="term" value="C:cytosol"/>
    <property type="evidence" value="ECO:0007669"/>
    <property type="project" value="TreeGrafter"/>
</dbReference>
<evidence type="ECO:0000256" key="1">
    <source>
        <dbReference type="ARBA" id="ARBA00023125"/>
    </source>
</evidence>
<dbReference type="Gene3D" id="3.30.1310.10">
    <property type="entry name" value="Nucleoid-associated protein YbaB-like domain"/>
    <property type="match status" value="1"/>
</dbReference>
<evidence type="ECO:0000313" key="3">
    <source>
        <dbReference type="EMBL" id="GBC97625.1"/>
    </source>
</evidence>
<comment type="similarity">
    <text evidence="2">Belongs to the YbaB/EbfC family.</text>
</comment>
<protein>
    <recommendedName>
        <fullName evidence="2">Nucleoid-associated protein HRbin17_00113</fullName>
    </recommendedName>
</protein>
<comment type="subunit">
    <text evidence="2">Homodimer.</text>
</comment>
<evidence type="ECO:0000313" key="4">
    <source>
        <dbReference type="Proteomes" id="UP000236173"/>
    </source>
</evidence>
<evidence type="ECO:0000256" key="2">
    <source>
        <dbReference type="HAMAP-Rule" id="MF_00274"/>
    </source>
</evidence>
<comment type="caution">
    <text evidence="3">The sequence shown here is derived from an EMBL/GenBank/DDBJ whole genome shotgun (WGS) entry which is preliminary data.</text>
</comment>
<dbReference type="SUPFAM" id="SSF82607">
    <property type="entry name" value="YbaB-like"/>
    <property type="match status" value="1"/>
</dbReference>
<dbReference type="AlphaFoldDB" id="A0A2H5X8W9"/>
<dbReference type="NCBIfam" id="TIGR00103">
    <property type="entry name" value="DNA_YbaB_EbfC"/>
    <property type="match status" value="1"/>
</dbReference>
<sequence>MLPSSLQQLLGKHFLRWQEQAQKMAERLQTMRLEGQAGGGQVRAIVTGTGELLEIHIDPQLLMPENHDLLEDLIVVAVRDAVRQAEETQRQQFQEMLGQLPLGGLFGLGR</sequence>
<dbReference type="HAMAP" id="MF_00274">
    <property type="entry name" value="DNA_YbaB_EbfC"/>
    <property type="match status" value="1"/>
</dbReference>
<comment type="function">
    <text evidence="2">Binds to DNA and alters its conformation. May be involved in regulation of gene expression, nucleoid organization and DNA protection.</text>
</comment>
<organism evidence="3 4">
    <name type="scientific">Candidatus Fervidibacter japonicus</name>
    <dbReference type="NCBI Taxonomy" id="2035412"/>
    <lineage>
        <taxon>Bacteria</taxon>
        <taxon>Candidatus Fervidibacterota</taxon>
        <taxon>Candidatus Fervidibacter</taxon>
    </lineage>
</organism>
<accession>A0A2H5X8W9</accession>
<reference evidence="4" key="1">
    <citation type="submission" date="2017-09" db="EMBL/GenBank/DDBJ databases">
        <title>Metaegenomics of thermophilic ammonia-oxidizing enrichment culture.</title>
        <authorList>
            <person name="Kato S."/>
            <person name="Suzuki K."/>
        </authorList>
    </citation>
    <scope>NUCLEOTIDE SEQUENCE [LARGE SCALE GENOMIC DNA]</scope>
</reference>
<dbReference type="Pfam" id="PF02575">
    <property type="entry name" value="YbaB_DNA_bd"/>
    <property type="match status" value="1"/>
</dbReference>
<keyword evidence="1 2" id="KW-0238">DNA-binding</keyword>